<dbReference type="Proteomes" id="UP000295252">
    <property type="component" value="Unassembled WGS sequence"/>
</dbReference>
<keyword evidence="4" id="KW-1185">Reference proteome</keyword>
<dbReference type="PhylomeDB" id="A0A068VEU4"/>
<dbReference type="PANTHER" id="PTHR43899:SF13">
    <property type="entry name" value="RH59310P"/>
    <property type="match status" value="1"/>
</dbReference>
<accession>A0A068VEU4</accession>
<dbReference type="Gramene" id="CDP19117">
    <property type="protein sequence ID" value="CDP19117"/>
    <property type="gene ID" value="GSCOC_T00003354001"/>
</dbReference>
<dbReference type="AlphaFoldDB" id="A0A068VEU4"/>
<dbReference type="OrthoDB" id="5545019at2759"/>
<gene>
    <name evidence="3" type="ORF">GSCOC_T00003354001</name>
</gene>
<reference evidence="4" key="1">
    <citation type="journal article" date="2014" name="Science">
        <title>The coffee genome provides insight into the convergent evolution of caffeine biosynthesis.</title>
        <authorList>
            <person name="Denoeud F."/>
            <person name="Carretero-Paulet L."/>
            <person name="Dereeper A."/>
            <person name="Droc G."/>
            <person name="Guyot R."/>
            <person name="Pietrella M."/>
            <person name="Zheng C."/>
            <person name="Alberti A."/>
            <person name="Anthony F."/>
            <person name="Aprea G."/>
            <person name="Aury J.M."/>
            <person name="Bento P."/>
            <person name="Bernard M."/>
            <person name="Bocs S."/>
            <person name="Campa C."/>
            <person name="Cenci A."/>
            <person name="Combes M.C."/>
            <person name="Crouzillat D."/>
            <person name="Da Silva C."/>
            <person name="Daddiego L."/>
            <person name="De Bellis F."/>
            <person name="Dussert S."/>
            <person name="Garsmeur O."/>
            <person name="Gayraud T."/>
            <person name="Guignon V."/>
            <person name="Jahn K."/>
            <person name="Jamilloux V."/>
            <person name="Joet T."/>
            <person name="Labadie K."/>
            <person name="Lan T."/>
            <person name="Leclercq J."/>
            <person name="Lepelley M."/>
            <person name="Leroy T."/>
            <person name="Li L.T."/>
            <person name="Librado P."/>
            <person name="Lopez L."/>
            <person name="Munoz A."/>
            <person name="Noel B."/>
            <person name="Pallavicini A."/>
            <person name="Perrotta G."/>
            <person name="Poncet V."/>
            <person name="Pot D."/>
            <person name="Priyono X."/>
            <person name="Rigoreau M."/>
            <person name="Rouard M."/>
            <person name="Rozas J."/>
            <person name="Tranchant-Dubreuil C."/>
            <person name="VanBuren R."/>
            <person name="Zhang Q."/>
            <person name="Andrade A.C."/>
            <person name="Argout X."/>
            <person name="Bertrand B."/>
            <person name="de Kochko A."/>
            <person name="Graziosi G."/>
            <person name="Henry R.J."/>
            <person name="Jayarama X."/>
            <person name="Ming R."/>
            <person name="Nagai C."/>
            <person name="Rounsley S."/>
            <person name="Sankoff D."/>
            <person name="Giuliano G."/>
            <person name="Albert V.A."/>
            <person name="Wincker P."/>
            <person name="Lashermes P."/>
        </authorList>
    </citation>
    <scope>NUCLEOTIDE SEQUENCE [LARGE SCALE GENOMIC DNA]</scope>
    <source>
        <strain evidence="4">cv. DH200-94</strain>
    </source>
</reference>
<dbReference type="GO" id="GO:0045703">
    <property type="term" value="F:ketoreductase activity"/>
    <property type="evidence" value="ECO:0007669"/>
    <property type="project" value="TreeGrafter"/>
</dbReference>
<dbReference type="EMBL" id="HG739436">
    <property type="protein sequence ID" value="CDP19117.1"/>
    <property type="molecule type" value="Genomic_DNA"/>
</dbReference>
<dbReference type="InterPro" id="IPR051019">
    <property type="entry name" value="VLCFA-Steroid_DH"/>
</dbReference>
<sequence>MASIRRSSFFVPSSDGYARAALCWIGYEPHCTPHWPHTLLWAFAYSLPEWILDAWCLRFCLRIRKRGQLKDSRKKE</sequence>
<evidence type="ECO:0000256" key="2">
    <source>
        <dbReference type="ARBA" id="ARBA00023002"/>
    </source>
</evidence>
<evidence type="ECO:0000313" key="4">
    <source>
        <dbReference type="Proteomes" id="UP000295252"/>
    </source>
</evidence>
<comment type="similarity">
    <text evidence="1">Belongs to the short-chain dehydrogenases/reductases (SDR) family.</text>
</comment>
<protein>
    <submittedName>
        <fullName evidence="3">DH200=94 genomic scaffold, scaffold_352</fullName>
    </submittedName>
</protein>
<dbReference type="InParanoid" id="A0A068VEU4"/>
<dbReference type="GO" id="GO:0005783">
    <property type="term" value="C:endoplasmic reticulum"/>
    <property type="evidence" value="ECO:0007669"/>
    <property type="project" value="TreeGrafter"/>
</dbReference>
<proteinExistence type="inferred from homology"/>
<dbReference type="STRING" id="49390.A0A068VEU4"/>
<dbReference type="PANTHER" id="PTHR43899">
    <property type="entry name" value="RH59310P"/>
    <property type="match status" value="1"/>
</dbReference>
<organism evidence="3 4">
    <name type="scientific">Coffea canephora</name>
    <name type="common">Robusta coffee</name>
    <dbReference type="NCBI Taxonomy" id="49390"/>
    <lineage>
        <taxon>Eukaryota</taxon>
        <taxon>Viridiplantae</taxon>
        <taxon>Streptophyta</taxon>
        <taxon>Embryophyta</taxon>
        <taxon>Tracheophyta</taxon>
        <taxon>Spermatophyta</taxon>
        <taxon>Magnoliopsida</taxon>
        <taxon>eudicotyledons</taxon>
        <taxon>Gunneridae</taxon>
        <taxon>Pentapetalae</taxon>
        <taxon>asterids</taxon>
        <taxon>lamiids</taxon>
        <taxon>Gentianales</taxon>
        <taxon>Rubiaceae</taxon>
        <taxon>Ixoroideae</taxon>
        <taxon>Gardenieae complex</taxon>
        <taxon>Bertiereae - Coffeeae clade</taxon>
        <taxon>Coffeeae</taxon>
        <taxon>Coffea</taxon>
    </lineage>
</organism>
<name>A0A068VEU4_COFCA</name>
<evidence type="ECO:0000256" key="1">
    <source>
        <dbReference type="ARBA" id="ARBA00006484"/>
    </source>
</evidence>
<keyword evidence="2" id="KW-0560">Oxidoreductase</keyword>
<evidence type="ECO:0000313" key="3">
    <source>
        <dbReference type="EMBL" id="CDP19117.1"/>
    </source>
</evidence>
<dbReference type="OMA" id="EWILDAW"/>